<comment type="similarity">
    <text evidence="8">Belongs to the glutamate 5-kinase family.</text>
</comment>
<dbReference type="EMBL" id="BHGK01000001">
    <property type="protein sequence ID" value="GCA68141.1"/>
    <property type="molecule type" value="Genomic_DNA"/>
</dbReference>
<dbReference type="Proteomes" id="UP000265643">
    <property type="component" value="Unassembled WGS sequence"/>
</dbReference>
<dbReference type="GO" id="GO:0005829">
    <property type="term" value="C:cytosol"/>
    <property type="evidence" value="ECO:0007669"/>
    <property type="project" value="TreeGrafter"/>
</dbReference>
<feature type="domain" description="Aspartate/glutamate/uridylate kinase" evidence="9">
    <location>
        <begin position="12"/>
        <end position="246"/>
    </location>
</feature>
<dbReference type="AlphaFoldDB" id="A0A391P306"/>
<keyword evidence="2 8" id="KW-0028">Amino-acid biosynthesis</keyword>
<keyword evidence="11" id="KW-1185">Reference proteome</keyword>
<comment type="function">
    <text evidence="8">Catalyzes the transfer of a phosphate group to glutamate to form L-glutamate 5-phosphate.</text>
</comment>
<protein>
    <recommendedName>
        <fullName evidence="8">Glutamate 5-kinase</fullName>
        <ecNumber evidence="8">2.7.2.11</ecNumber>
    </recommendedName>
    <alternativeName>
        <fullName evidence="8">Gamma-glutamyl kinase</fullName>
        <shortName evidence="8">GK</shortName>
    </alternativeName>
</protein>
<keyword evidence="3 8" id="KW-0641">Proline biosynthesis</keyword>
<name>A0A391P306_9FIRM</name>
<gene>
    <name evidence="8 10" type="primary">proB</name>
    <name evidence="10" type="ORF">KGMB01110_25770</name>
</gene>
<evidence type="ECO:0000313" key="10">
    <source>
        <dbReference type="EMBL" id="GCA68141.1"/>
    </source>
</evidence>
<dbReference type="GO" id="GO:0005524">
    <property type="term" value="F:ATP binding"/>
    <property type="evidence" value="ECO:0007669"/>
    <property type="project" value="UniProtKB-KW"/>
</dbReference>
<organism evidence="10 11">
    <name type="scientific">Mediterraneibacter butyricigenes</name>
    <dbReference type="NCBI Taxonomy" id="2316025"/>
    <lineage>
        <taxon>Bacteria</taxon>
        <taxon>Bacillati</taxon>
        <taxon>Bacillota</taxon>
        <taxon>Clostridia</taxon>
        <taxon>Lachnospirales</taxon>
        <taxon>Lachnospiraceae</taxon>
        <taxon>Mediterraneibacter</taxon>
    </lineage>
</organism>
<dbReference type="InterPro" id="IPR001048">
    <property type="entry name" value="Asp/Glu/Uridylate_kinase"/>
</dbReference>
<evidence type="ECO:0000256" key="2">
    <source>
        <dbReference type="ARBA" id="ARBA00022605"/>
    </source>
</evidence>
<dbReference type="HAMAP" id="MF_00456">
    <property type="entry name" value="ProB"/>
    <property type="match status" value="1"/>
</dbReference>
<feature type="binding site" evidence="8">
    <location>
        <position position="17"/>
    </location>
    <ligand>
        <name>ATP</name>
        <dbReference type="ChEBI" id="CHEBI:30616"/>
    </ligand>
</feature>
<dbReference type="PRINTS" id="PR00474">
    <property type="entry name" value="GLU5KINASE"/>
</dbReference>
<keyword evidence="6 8" id="KW-0418">Kinase</keyword>
<evidence type="ECO:0000256" key="4">
    <source>
        <dbReference type="ARBA" id="ARBA00022679"/>
    </source>
</evidence>
<feature type="binding site" evidence="8">
    <location>
        <position position="145"/>
    </location>
    <ligand>
        <name>substrate</name>
    </ligand>
</feature>
<evidence type="ECO:0000256" key="5">
    <source>
        <dbReference type="ARBA" id="ARBA00022741"/>
    </source>
</evidence>
<dbReference type="PANTHER" id="PTHR43654:SF1">
    <property type="entry name" value="ISOPENTENYL PHOSPHATE KINASE"/>
    <property type="match status" value="1"/>
</dbReference>
<proteinExistence type="inferred from homology"/>
<dbReference type="PROSITE" id="PS00902">
    <property type="entry name" value="GLUTAMATE_5_KINASE"/>
    <property type="match status" value="1"/>
</dbReference>
<comment type="caution">
    <text evidence="10">The sequence shown here is derived from an EMBL/GenBank/DDBJ whole genome shotgun (WGS) entry which is preliminary data.</text>
</comment>
<dbReference type="InterPro" id="IPR041739">
    <property type="entry name" value="G5K_ProB"/>
</dbReference>
<evidence type="ECO:0000256" key="7">
    <source>
        <dbReference type="ARBA" id="ARBA00022840"/>
    </source>
</evidence>
<evidence type="ECO:0000256" key="8">
    <source>
        <dbReference type="HAMAP-Rule" id="MF_00456"/>
    </source>
</evidence>
<reference evidence="11" key="1">
    <citation type="submission" date="2018-09" db="EMBL/GenBank/DDBJ databases">
        <title>Draft Genome Sequence of Mediterraneibacter sp. KCTC 15684.</title>
        <authorList>
            <person name="Kim J.S."/>
            <person name="Han K.I."/>
            <person name="Suh M.K."/>
            <person name="Lee K.C."/>
            <person name="Eom M.K."/>
            <person name="Lee J.H."/>
            <person name="Park S.H."/>
            <person name="Kang S.W."/>
            <person name="Park J.E."/>
            <person name="Oh B.S."/>
            <person name="Yu S.Y."/>
            <person name="Choi S.H."/>
            <person name="Lee D.H."/>
            <person name="Yoon H."/>
            <person name="Kim B."/>
            <person name="Yang S.J."/>
            <person name="Lee J.S."/>
        </authorList>
    </citation>
    <scope>NUCLEOTIDE SEQUENCE [LARGE SCALE GENOMIC DNA]</scope>
    <source>
        <strain evidence="11">KCTC 15684</strain>
    </source>
</reference>
<dbReference type="InterPro" id="IPR019797">
    <property type="entry name" value="Glutamate_5-kinase_CS"/>
</dbReference>
<comment type="pathway">
    <text evidence="8">Amino-acid biosynthesis; L-proline biosynthesis; L-glutamate 5-semialdehyde from L-glutamate: step 1/2.</text>
</comment>
<dbReference type="SUPFAM" id="SSF53633">
    <property type="entry name" value="Carbamate kinase-like"/>
    <property type="match status" value="1"/>
</dbReference>
<keyword evidence="7 8" id="KW-0067">ATP-binding</keyword>
<comment type="catalytic activity">
    <reaction evidence="8">
        <text>L-glutamate + ATP = L-glutamyl 5-phosphate + ADP</text>
        <dbReference type="Rhea" id="RHEA:14877"/>
        <dbReference type="ChEBI" id="CHEBI:29985"/>
        <dbReference type="ChEBI" id="CHEBI:30616"/>
        <dbReference type="ChEBI" id="CHEBI:58274"/>
        <dbReference type="ChEBI" id="CHEBI:456216"/>
        <dbReference type="EC" id="2.7.2.11"/>
    </reaction>
</comment>
<dbReference type="NCBIfam" id="TIGR01027">
    <property type="entry name" value="proB"/>
    <property type="match status" value="1"/>
</dbReference>
<feature type="binding site" evidence="8">
    <location>
        <position position="160"/>
    </location>
    <ligand>
        <name>substrate</name>
    </ligand>
</feature>
<dbReference type="FunFam" id="3.40.1160.10:FF:000018">
    <property type="entry name" value="Glutamate 5-kinase"/>
    <property type="match status" value="1"/>
</dbReference>
<dbReference type="Pfam" id="PF00696">
    <property type="entry name" value="AA_kinase"/>
    <property type="match status" value="1"/>
</dbReference>
<keyword evidence="5 8" id="KW-0547">Nucleotide-binding</keyword>
<feature type="binding site" evidence="8">
    <location>
        <begin position="222"/>
        <end position="228"/>
    </location>
    <ligand>
        <name>ATP</name>
        <dbReference type="ChEBI" id="CHEBI:30616"/>
    </ligand>
</feature>
<sequence>MTDQREYLKQKKRVVIKVGTTTVTYPDTGYINLDKLEKFVRILINLLNKGKEVIVVSSGAVGVGRQALGMKHKPETEAQKQMCAAVGQGRLMMIYEKFFNEYSQLTAQVLLTKESIVNPECRKMARRTFEELLSHKVVPIVNENDVISMDELAYGTIGENDTLAAYVADLVGADLLILMSDIEGLYTDDPRKNEKVRFIHTVAKIDESLEKMAKGASTDSGTGGMTTKINAAKIATDAGADMVIANGENIYTINEIMNGKKVGTLFLSKEHSIGQENEIAPETPQYRRSAKKLKKVRGMSVIDLGTEL</sequence>
<evidence type="ECO:0000313" key="11">
    <source>
        <dbReference type="Proteomes" id="UP000265643"/>
    </source>
</evidence>
<dbReference type="RefSeq" id="WP_117603727.1">
    <property type="nucleotide sequence ID" value="NZ_BHGK01000001.1"/>
</dbReference>
<dbReference type="PIRSF" id="PIRSF000729">
    <property type="entry name" value="GK"/>
    <property type="match status" value="1"/>
</dbReference>
<dbReference type="InterPro" id="IPR011529">
    <property type="entry name" value="Glu_5kinase"/>
</dbReference>
<feature type="binding site" evidence="8">
    <location>
        <begin position="180"/>
        <end position="181"/>
    </location>
    <ligand>
        <name>ATP</name>
        <dbReference type="ChEBI" id="CHEBI:30616"/>
    </ligand>
</feature>
<dbReference type="GO" id="GO:0055129">
    <property type="term" value="P:L-proline biosynthetic process"/>
    <property type="evidence" value="ECO:0007669"/>
    <property type="project" value="UniProtKB-UniRule"/>
</dbReference>
<dbReference type="InterPro" id="IPR005715">
    <property type="entry name" value="Glu_5kinase/COase_Synthase"/>
</dbReference>
<evidence type="ECO:0000256" key="1">
    <source>
        <dbReference type="ARBA" id="ARBA00022490"/>
    </source>
</evidence>
<dbReference type="GO" id="GO:0004349">
    <property type="term" value="F:glutamate 5-kinase activity"/>
    <property type="evidence" value="ECO:0007669"/>
    <property type="project" value="UniProtKB-UniRule"/>
</dbReference>
<evidence type="ECO:0000256" key="6">
    <source>
        <dbReference type="ARBA" id="ARBA00022777"/>
    </source>
</evidence>
<dbReference type="CDD" id="cd04242">
    <property type="entry name" value="AAK_G5K_ProB"/>
    <property type="match status" value="1"/>
</dbReference>
<dbReference type="EC" id="2.7.2.11" evidence="8"/>
<accession>A0A391P306</accession>
<evidence type="ECO:0000259" key="9">
    <source>
        <dbReference type="Pfam" id="PF00696"/>
    </source>
</evidence>
<dbReference type="Gene3D" id="3.40.1160.10">
    <property type="entry name" value="Acetylglutamate kinase-like"/>
    <property type="match status" value="1"/>
</dbReference>
<evidence type="ECO:0000256" key="3">
    <source>
        <dbReference type="ARBA" id="ARBA00022650"/>
    </source>
</evidence>
<dbReference type="UniPathway" id="UPA00098">
    <property type="reaction ID" value="UER00359"/>
</dbReference>
<dbReference type="PANTHER" id="PTHR43654">
    <property type="entry name" value="GLUTAMATE 5-KINASE"/>
    <property type="match status" value="1"/>
</dbReference>
<dbReference type="InterPro" id="IPR001057">
    <property type="entry name" value="Glu/AcGlu_kinase"/>
</dbReference>
<feature type="binding site" evidence="8">
    <location>
        <position position="58"/>
    </location>
    <ligand>
        <name>substrate</name>
    </ligand>
</feature>
<comment type="subcellular location">
    <subcellularLocation>
        <location evidence="8">Cytoplasm</location>
    </subcellularLocation>
</comment>
<dbReference type="InterPro" id="IPR036393">
    <property type="entry name" value="AceGlu_kinase-like_sf"/>
</dbReference>
<keyword evidence="1 8" id="KW-0963">Cytoplasm</keyword>
<keyword evidence="4 8" id="KW-0808">Transferase</keyword>